<dbReference type="AlphaFoldDB" id="A0A8X8D968"/>
<keyword evidence="2" id="KW-1185">Reference proteome</keyword>
<dbReference type="EMBL" id="JAAWWB010000005">
    <property type="protein sequence ID" value="KAG6782497.1"/>
    <property type="molecule type" value="Genomic_DNA"/>
</dbReference>
<dbReference type="Proteomes" id="UP000886885">
    <property type="component" value="Chromosome 3A"/>
</dbReference>
<organism evidence="1 2">
    <name type="scientific">Populus tomentosa</name>
    <name type="common">Chinese white poplar</name>
    <dbReference type="NCBI Taxonomy" id="118781"/>
    <lineage>
        <taxon>Eukaryota</taxon>
        <taxon>Viridiplantae</taxon>
        <taxon>Streptophyta</taxon>
        <taxon>Embryophyta</taxon>
        <taxon>Tracheophyta</taxon>
        <taxon>Spermatophyta</taxon>
        <taxon>Magnoliopsida</taxon>
        <taxon>eudicotyledons</taxon>
        <taxon>Gunneridae</taxon>
        <taxon>Pentapetalae</taxon>
        <taxon>rosids</taxon>
        <taxon>fabids</taxon>
        <taxon>Malpighiales</taxon>
        <taxon>Salicaceae</taxon>
        <taxon>Saliceae</taxon>
        <taxon>Populus</taxon>
    </lineage>
</organism>
<evidence type="ECO:0000313" key="2">
    <source>
        <dbReference type="Proteomes" id="UP000886885"/>
    </source>
</evidence>
<dbReference type="OrthoDB" id="1928023at2759"/>
<gene>
    <name evidence="1" type="ORF">POTOM_011904</name>
</gene>
<evidence type="ECO:0000313" key="1">
    <source>
        <dbReference type="EMBL" id="KAG6782497.1"/>
    </source>
</evidence>
<sequence>MPEPLRSSQFPEIASTTTQVVLVMDGPKEFTIKPFQWALENISASGGIKVTLLGAMPWINIPRHIIKNEARCSSRGIEELAVAKVQGDEWKSYSKYVKLQAMIDLCKKIGVVTQKEDRVSLEIGRKTYKPSCNTGVVRRRNMEFSAEKVPCNMAMIDESGEPVIIRTQPPTSRGNTGRFSNLSL</sequence>
<name>A0A8X8D968_POPTO</name>
<comment type="caution">
    <text evidence="1">The sequence shown here is derived from an EMBL/GenBank/DDBJ whole genome shotgun (WGS) entry which is preliminary data.</text>
</comment>
<reference evidence="1" key="1">
    <citation type="journal article" date="2020" name="bioRxiv">
        <title>Hybrid origin of Populus tomentosa Carr. identified through genome sequencing and phylogenomic analysis.</title>
        <authorList>
            <person name="An X."/>
            <person name="Gao K."/>
            <person name="Chen Z."/>
            <person name="Li J."/>
            <person name="Yang X."/>
            <person name="Yang X."/>
            <person name="Zhou J."/>
            <person name="Guo T."/>
            <person name="Zhao T."/>
            <person name="Huang S."/>
            <person name="Miao D."/>
            <person name="Khan W.U."/>
            <person name="Rao P."/>
            <person name="Ye M."/>
            <person name="Lei B."/>
            <person name="Liao W."/>
            <person name="Wang J."/>
            <person name="Ji L."/>
            <person name="Li Y."/>
            <person name="Guo B."/>
            <person name="Mustafa N.S."/>
            <person name="Li S."/>
            <person name="Yun Q."/>
            <person name="Keller S.R."/>
            <person name="Mao J."/>
            <person name="Zhang R."/>
            <person name="Strauss S.H."/>
        </authorList>
    </citation>
    <scope>NUCLEOTIDE SEQUENCE</scope>
    <source>
        <strain evidence="1">GM15</strain>
        <tissue evidence="1">Leaf</tissue>
    </source>
</reference>
<proteinExistence type="predicted"/>
<accession>A0A8X8D968</accession>
<protein>
    <submittedName>
        <fullName evidence="1">Uncharacterized protein</fullName>
    </submittedName>
</protein>